<evidence type="ECO:0000256" key="1">
    <source>
        <dbReference type="SAM" id="MobiDB-lite"/>
    </source>
</evidence>
<organism evidence="2 3">
    <name type="scientific">Labrys neptuniae</name>
    <dbReference type="NCBI Taxonomy" id="376174"/>
    <lineage>
        <taxon>Bacteria</taxon>
        <taxon>Pseudomonadati</taxon>
        <taxon>Pseudomonadota</taxon>
        <taxon>Alphaproteobacteria</taxon>
        <taxon>Hyphomicrobiales</taxon>
        <taxon>Xanthobacteraceae</taxon>
        <taxon>Labrys</taxon>
    </lineage>
</organism>
<name>A0ABV6Z8D2_9HYPH</name>
<dbReference type="EMBL" id="JBHGPK010000001">
    <property type="protein sequence ID" value="MFC2248420.1"/>
    <property type="molecule type" value="Genomic_DNA"/>
</dbReference>
<dbReference type="RefSeq" id="WP_394308276.1">
    <property type="nucleotide sequence ID" value="NZ_JBHGPK010000001.1"/>
</dbReference>
<reference evidence="2 3" key="1">
    <citation type="submission" date="2024-09" db="EMBL/GenBank/DDBJ databases">
        <title>Description of Labrys sedimenti sp. nov., isolated from a diclofenac-degrading enrichment culture, and genome-based reclassification of Labrys portucalensis as a later heterotypic synonym of Labrys neptuniae.</title>
        <authorList>
            <person name="Tancsics A."/>
            <person name="Csepanyi A."/>
        </authorList>
    </citation>
    <scope>NUCLEOTIDE SEQUENCE [LARGE SCALE GENOMIC DNA]</scope>
    <source>
        <strain evidence="2 3">LMG 23412</strain>
    </source>
</reference>
<sequence>MPALPPWVTDENVIRAGLLISLSPCHHSGVTCWHLLSRLLSIVMIASLLSAPMAPFSAAMAAVPLHAVSQAAMASDMPCCPEQNPSLPGGQKSCPVAIVCMAKCAPGDPIAVMAQAPLFETSRLAPPGNDLDRTPFITAPPDRPPRA</sequence>
<gene>
    <name evidence="2" type="ORF">ACETRX_02220</name>
</gene>
<evidence type="ECO:0000313" key="3">
    <source>
        <dbReference type="Proteomes" id="UP001595190"/>
    </source>
</evidence>
<comment type="caution">
    <text evidence="2">The sequence shown here is derived from an EMBL/GenBank/DDBJ whole genome shotgun (WGS) entry which is preliminary data.</text>
</comment>
<protein>
    <recommendedName>
        <fullName evidence="4">CopL family metal-binding regulatory protein</fullName>
    </recommendedName>
</protein>
<dbReference type="Proteomes" id="UP001595190">
    <property type="component" value="Unassembled WGS sequence"/>
</dbReference>
<accession>A0ABV6Z8D2</accession>
<evidence type="ECO:0008006" key="4">
    <source>
        <dbReference type="Google" id="ProtNLM"/>
    </source>
</evidence>
<evidence type="ECO:0000313" key="2">
    <source>
        <dbReference type="EMBL" id="MFC2248420.1"/>
    </source>
</evidence>
<proteinExistence type="predicted"/>
<feature type="region of interest" description="Disordered" evidence="1">
    <location>
        <begin position="123"/>
        <end position="147"/>
    </location>
</feature>